<name>A0ABT5A6Y5_9CYAN</name>
<reference evidence="2 3" key="1">
    <citation type="submission" date="2023-01" db="EMBL/GenBank/DDBJ databases">
        <title>Genomes from the Australian National Cyanobacteria Reference Collection.</title>
        <authorList>
            <person name="Willis A."/>
            <person name="Lee E.M.F."/>
        </authorList>
    </citation>
    <scope>NUCLEOTIDE SEQUENCE [LARGE SCALE GENOMIC DNA]</scope>
    <source>
        <strain evidence="2 3">CS-537/01</strain>
    </source>
</reference>
<dbReference type="PANTHER" id="PTHR13379">
    <property type="entry name" value="UNCHARACTERIZED DUF1308"/>
    <property type="match status" value="1"/>
</dbReference>
<dbReference type="Proteomes" id="UP001212123">
    <property type="component" value="Unassembled WGS sequence"/>
</dbReference>
<dbReference type="PANTHER" id="PTHR13379:SF0">
    <property type="entry name" value="UPF0415 PROTEIN C7ORF25"/>
    <property type="match status" value="1"/>
</dbReference>
<dbReference type="Pfam" id="PF07000">
    <property type="entry name" value="DUF1308"/>
    <property type="match status" value="1"/>
</dbReference>
<feature type="domain" description="DUF1308" evidence="1">
    <location>
        <begin position="1"/>
        <end position="99"/>
    </location>
</feature>
<proteinExistence type="predicted"/>
<dbReference type="EMBL" id="JAQMTU010000085">
    <property type="protein sequence ID" value="MDB9487715.1"/>
    <property type="molecule type" value="Genomic_DNA"/>
</dbReference>
<evidence type="ECO:0000259" key="1">
    <source>
        <dbReference type="Pfam" id="PF07000"/>
    </source>
</evidence>
<dbReference type="RefSeq" id="WP_271805796.1">
    <property type="nucleotide sequence ID" value="NZ_JAQMTU010000085.1"/>
</dbReference>
<keyword evidence="3" id="KW-1185">Reference proteome</keyword>
<comment type="caution">
    <text evidence="2">The sequence shown here is derived from an EMBL/GenBank/DDBJ whole genome shotgun (WGS) entry which is preliminary data.</text>
</comment>
<dbReference type="SUPFAM" id="SSF88723">
    <property type="entry name" value="PIN domain-like"/>
    <property type="match status" value="1"/>
</dbReference>
<evidence type="ECO:0000313" key="2">
    <source>
        <dbReference type="EMBL" id="MDB9487715.1"/>
    </source>
</evidence>
<dbReference type="InterPro" id="IPR010733">
    <property type="entry name" value="DUF1308"/>
</dbReference>
<evidence type="ECO:0000313" key="3">
    <source>
        <dbReference type="Proteomes" id="UP001212123"/>
    </source>
</evidence>
<sequence>MTQTAFTEFTNIVKTIARLSEQNRANRLLQRVTIIPDNPSPKALNLQPTRKLGINDIIILGTGDQLNIVTTTADAKAVRAASAQGVDFHVYIHPPFPLTGN</sequence>
<organism evidence="2 3">
    <name type="scientific">Dolichospermum circinale CS-537/01</name>
    <dbReference type="NCBI Taxonomy" id="3021739"/>
    <lineage>
        <taxon>Bacteria</taxon>
        <taxon>Bacillati</taxon>
        <taxon>Cyanobacteriota</taxon>
        <taxon>Cyanophyceae</taxon>
        <taxon>Nostocales</taxon>
        <taxon>Aphanizomenonaceae</taxon>
        <taxon>Dolichospermum</taxon>
        <taxon>Dolichospermum circinale</taxon>
    </lineage>
</organism>
<protein>
    <submittedName>
        <fullName evidence="2">DUF1308 domain-containing protein</fullName>
    </submittedName>
</protein>
<accession>A0ABT5A6Y5</accession>
<gene>
    <name evidence="2" type="ORF">PN492_14360</name>
</gene>
<dbReference type="InterPro" id="IPR029060">
    <property type="entry name" value="PIN-like_dom_sf"/>
</dbReference>